<organism evidence="8 9">
    <name type="scientific">Adineta steineri</name>
    <dbReference type="NCBI Taxonomy" id="433720"/>
    <lineage>
        <taxon>Eukaryota</taxon>
        <taxon>Metazoa</taxon>
        <taxon>Spiralia</taxon>
        <taxon>Gnathifera</taxon>
        <taxon>Rotifera</taxon>
        <taxon>Eurotatoria</taxon>
        <taxon>Bdelloidea</taxon>
        <taxon>Adinetida</taxon>
        <taxon>Adinetidae</taxon>
        <taxon>Adineta</taxon>
    </lineage>
</organism>
<evidence type="ECO:0000259" key="7">
    <source>
        <dbReference type="PROSITE" id="PS50262"/>
    </source>
</evidence>
<keyword evidence="2 6" id="KW-0812">Transmembrane</keyword>
<dbReference type="InterPro" id="IPR000276">
    <property type="entry name" value="GPCR_Rhodpsn"/>
</dbReference>
<dbReference type="PANTHER" id="PTHR46641">
    <property type="entry name" value="FMRFAMIDE RECEPTOR-RELATED"/>
    <property type="match status" value="1"/>
</dbReference>
<evidence type="ECO:0000313" key="8">
    <source>
        <dbReference type="EMBL" id="CAF1246297.1"/>
    </source>
</evidence>
<feature type="transmembrane region" description="Helical" evidence="6">
    <location>
        <begin position="172"/>
        <end position="194"/>
    </location>
</feature>
<dbReference type="GO" id="GO:0016020">
    <property type="term" value="C:membrane"/>
    <property type="evidence" value="ECO:0007669"/>
    <property type="project" value="UniProtKB-SubCell"/>
</dbReference>
<keyword evidence="3 6" id="KW-1133">Transmembrane helix</keyword>
<accession>A0A814ZN94</accession>
<proteinExistence type="predicted"/>
<evidence type="ECO:0000256" key="3">
    <source>
        <dbReference type="ARBA" id="ARBA00022989"/>
    </source>
</evidence>
<evidence type="ECO:0000256" key="6">
    <source>
        <dbReference type="SAM" id="Phobius"/>
    </source>
</evidence>
<name>A0A814ZN94_9BILA</name>
<feature type="transmembrane region" description="Helical" evidence="6">
    <location>
        <begin position="80"/>
        <end position="107"/>
    </location>
</feature>
<evidence type="ECO:0000313" key="9">
    <source>
        <dbReference type="Proteomes" id="UP000663845"/>
    </source>
</evidence>
<keyword evidence="4 6" id="KW-0472">Membrane</keyword>
<feature type="transmembrane region" description="Helical" evidence="6">
    <location>
        <begin position="27"/>
        <end position="47"/>
    </location>
</feature>
<comment type="caution">
    <text evidence="8">The sequence shown here is derived from an EMBL/GenBank/DDBJ whole genome shotgun (WGS) entry which is preliminary data.</text>
</comment>
<feature type="region of interest" description="Disordered" evidence="5">
    <location>
        <begin position="233"/>
        <end position="276"/>
    </location>
</feature>
<dbReference type="SUPFAM" id="SSF81321">
    <property type="entry name" value="Family A G protein-coupled receptor-like"/>
    <property type="match status" value="1"/>
</dbReference>
<reference evidence="8" key="1">
    <citation type="submission" date="2021-02" db="EMBL/GenBank/DDBJ databases">
        <authorList>
            <person name="Nowell W R."/>
        </authorList>
    </citation>
    <scope>NUCLEOTIDE SEQUENCE</scope>
</reference>
<gene>
    <name evidence="8" type="ORF">JYZ213_LOCUS29362</name>
</gene>
<evidence type="ECO:0000256" key="2">
    <source>
        <dbReference type="ARBA" id="ARBA00022692"/>
    </source>
</evidence>
<dbReference type="InterPro" id="IPR052954">
    <property type="entry name" value="GPCR-Ligand_Int"/>
</dbReference>
<evidence type="ECO:0000256" key="5">
    <source>
        <dbReference type="SAM" id="MobiDB-lite"/>
    </source>
</evidence>
<evidence type="ECO:0000256" key="4">
    <source>
        <dbReference type="ARBA" id="ARBA00023136"/>
    </source>
</evidence>
<feature type="compositionally biased region" description="Low complexity" evidence="5">
    <location>
        <begin position="241"/>
        <end position="259"/>
    </location>
</feature>
<evidence type="ECO:0000256" key="1">
    <source>
        <dbReference type="ARBA" id="ARBA00004370"/>
    </source>
</evidence>
<feature type="transmembrane region" description="Helical" evidence="6">
    <location>
        <begin position="214"/>
        <end position="232"/>
    </location>
</feature>
<sequence length="283" mass="32787">MRAIAIFDIFMLYGWNLDHYLSSKHGFILLTYSIGTCKIFGFLNYFAGQSSAWLRVFMCFDRYISASRLRRPWCNREKGVLIIISCIIILVALFNFHFFIFACFYRSNGTIDPNAQLYQIYPLWDNINLGVYNCIPFILMVIFNSGVIYHLIKRRQVRVIQQSQIQHRAISITLVITTFLFLIMTIPATVVAAFFATTPLTSLAKQQHTFLHDLRTVTVVFLITLTGARHTVVRTQHRRPQQGPQQGLQQELQHGSQHGAQHESQQQPQRDERQQTGILIVMM</sequence>
<dbReference type="PANTHER" id="PTHR46641:SF2">
    <property type="entry name" value="FMRFAMIDE RECEPTOR"/>
    <property type="match status" value="1"/>
</dbReference>
<feature type="transmembrane region" description="Helical" evidence="6">
    <location>
        <begin position="127"/>
        <end position="152"/>
    </location>
</feature>
<dbReference type="EMBL" id="CAJNOG010000447">
    <property type="protein sequence ID" value="CAF1246297.1"/>
    <property type="molecule type" value="Genomic_DNA"/>
</dbReference>
<dbReference type="Gene3D" id="1.20.1070.10">
    <property type="entry name" value="Rhodopsin 7-helix transmembrane proteins"/>
    <property type="match status" value="1"/>
</dbReference>
<dbReference type="AlphaFoldDB" id="A0A814ZN94"/>
<protein>
    <recommendedName>
        <fullName evidence="7">G-protein coupled receptors family 1 profile domain-containing protein</fullName>
    </recommendedName>
</protein>
<dbReference type="PROSITE" id="PS50262">
    <property type="entry name" value="G_PROTEIN_RECEP_F1_2"/>
    <property type="match status" value="1"/>
</dbReference>
<feature type="domain" description="G-protein coupled receptors family 1 profile" evidence="7">
    <location>
        <begin position="1"/>
        <end position="234"/>
    </location>
</feature>
<comment type="subcellular location">
    <subcellularLocation>
        <location evidence="1">Membrane</location>
    </subcellularLocation>
</comment>
<dbReference type="Pfam" id="PF00001">
    <property type="entry name" value="7tm_1"/>
    <property type="match status" value="1"/>
</dbReference>
<dbReference type="Proteomes" id="UP000663845">
    <property type="component" value="Unassembled WGS sequence"/>
</dbReference>
<dbReference type="InterPro" id="IPR017452">
    <property type="entry name" value="GPCR_Rhodpsn_7TM"/>
</dbReference>
<dbReference type="GO" id="GO:0004930">
    <property type="term" value="F:G protein-coupled receptor activity"/>
    <property type="evidence" value="ECO:0007669"/>
    <property type="project" value="InterPro"/>
</dbReference>